<dbReference type="EMBL" id="PJQY01002956">
    <property type="protein sequence ID" value="PQM41439.1"/>
    <property type="molecule type" value="Genomic_DNA"/>
</dbReference>
<organism evidence="2 3">
    <name type="scientific">Prunus yedoensis var. nudiflora</name>
    <dbReference type="NCBI Taxonomy" id="2094558"/>
    <lineage>
        <taxon>Eukaryota</taxon>
        <taxon>Viridiplantae</taxon>
        <taxon>Streptophyta</taxon>
        <taxon>Embryophyta</taxon>
        <taxon>Tracheophyta</taxon>
        <taxon>Spermatophyta</taxon>
        <taxon>Magnoliopsida</taxon>
        <taxon>eudicotyledons</taxon>
        <taxon>Gunneridae</taxon>
        <taxon>Pentapetalae</taxon>
        <taxon>rosids</taxon>
        <taxon>fabids</taxon>
        <taxon>Rosales</taxon>
        <taxon>Rosaceae</taxon>
        <taxon>Amygdaloideae</taxon>
        <taxon>Amygdaleae</taxon>
        <taxon>Prunus</taxon>
    </lineage>
</organism>
<accession>A0A314UVM4</accession>
<keyword evidence="3" id="KW-1185">Reference proteome</keyword>
<sequence length="77" mass="8448">MALANAASESELMRGVEKLASSLDEIVDLHSSMQMLSSQERPLPPPFDVSAAKCVGPKHPQPAFDWLVMQFDMFNGN</sequence>
<reference evidence="2 3" key="1">
    <citation type="submission" date="2018-02" db="EMBL/GenBank/DDBJ databases">
        <title>Draft genome of wild Prunus yedoensis var. nudiflora.</title>
        <authorList>
            <person name="Baek S."/>
            <person name="Kim J.-H."/>
            <person name="Choi K."/>
            <person name="Kim G.-B."/>
            <person name="Cho A."/>
            <person name="Jang H."/>
            <person name="Shin C.-H."/>
            <person name="Yu H.-J."/>
            <person name="Mun J.-H."/>
        </authorList>
    </citation>
    <scope>NUCLEOTIDE SEQUENCE [LARGE SCALE GENOMIC DNA]</scope>
    <source>
        <strain evidence="3">cv. Jeju island</strain>
        <tissue evidence="2">Leaf</tissue>
    </source>
</reference>
<comment type="caution">
    <text evidence="2">The sequence shown here is derived from an EMBL/GenBank/DDBJ whole genome shotgun (WGS) entry which is preliminary data.</text>
</comment>
<dbReference type="Proteomes" id="UP000250321">
    <property type="component" value="Unassembled WGS sequence"/>
</dbReference>
<name>A0A314UVM4_PRUYE</name>
<dbReference type="AlphaFoldDB" id="A0A314UVM4"/>
<evidence type="ECO:0000313" key="1">
    <source>
        <dbReference type="EMBL" id="PQM41439.1"/>
    </source>
</evidence>
<gene>
    <name evidence="1" type="ORF">Pyn_20590</name>
    <name evidence="2" type="ORF">Pyn_20592</name>
</gene>
<dbReference type="EMBL" id="PJQY01002956">
    <property type="protein sequence ID" value="PQM41441.1"/>
    <property type="molecule type" value="Genomic_DNA"/>
</dbReference>
<protein>
    <submittedName>
        <fullName evidence="2">Uncharacterized protein</fullName>
    </submittedName>
</protein>
<proteinExistence type="predicted"/>
<evidence type="ECO:0000313" key="2">
    <source>
        <dbReference type="EMBL" id="PQM41441.1"/>
    </source>
</evidence>
<evidence type="ECO:0000313" key="3">
    <source>
        <dbReference type="Proteomes" id="UP000250321"/>
    </source>
</evidence>